<feature type="region of interest" description="Disordered" evidence="1">
    <location>
        <begin position="1"/>
        <end position="59"/>
    </location>
</feature>
<reference evidence="2" key="1">
    <citation type="journal article" date="2021" name="bioRxiv">
        <title>Whole Genome Assembly and Annotation of Northern Wild Rice, Zizania palustris L., Supports a Whole Genome Duplication in the Zizania Genus.</title>
        <authorList>
            <person name="Haas M."/>
            <person name="Kono T."/>
            <person name="Macchietto M."/>
            <person name="Millas R."/>
            <person name="McGilp L."/>
            <person name="Shao M."/>
            <person name="Duquette J."/>
            <person name="Hirsch C.N."/>
            <person name="Kimball J."/>
        </authorList>
    </citation>
    <scope>NUCLEOTIDE SEQUENCE</scope>
    <source>
        <tissue evidence="2">Fresh leaf tissue</tissue>
    </source>
</reference>
<evidence type="ECO:0000313" key="3">
    <source>
        <dbReference type="Proteomes" id="UP000729402"/>
    </source>
</evidence>
<keyword evidence="3" id="KW-1185">Reference proteome</keyword>
<sequence>MLPADGGHGAVDSPGAGPEREKIARLVEERGPGSVAGAWRRLEAESEREVSQPVMDPGRFPLSGLPLDSRHVWGHHVRCANLKAQGRRGAASSTPHGGAAAPGPSTETGRRRGGRAGGREAEAGKEGDRESRRGQDARRGRGAECGVRGGGRRGCGVRGRRAAGPCTRFRLVGPVVSLNGP</sequence>
<dbReference type="AlphaFoldDB" id="A0A8J5T8E0"/>
<evidence type="ECO:0000313" key="2">
    <source>
        <dbReference type="EMBL" id="KAG8075143.1"/>
    </source>
</evidence>
<feature type="region of interest" description="Disordered" evidence="1">
    <location>
        <begin position="84"/>
        <end position="161"/>
    </location>
</feature>
<feature type="compositionally biased region" description="Basic and acidic residues" evidence="1">
    <location>
        <begin position="40"/>
        <end position="50"/>
    </location>
</feature>
<dbReference type="Proteomes" id="UP000729402">
    <property type="component" value="Unassembled WGS sequence"/>
</dbReference>
<name>A0A8J5T8E0_ZIZPA</name>
<protein>
    <submittedName>
        <fullName evidence="2">Uncharacterized protein</fullName>
    </submittedName>
</protein>
<gene>
    <name evidence="2" type="ORF">GUJ93_ZPchr0006g45609</name>
</gene>
<feature type="compositionally biased region" description="Basic and acidic residues" evidence="1">
    <location>
        <begin position="117"/>
        <end position="142"/>
    </location>
</feature>
<reference evidence="2" key="2">
    <citation type="submission" date="2021-02" db="EMBL/GenBank/DDBJ databases">
        <authorList>
            <person name="Kimball J.A."/>
            <person name="Haas M.W."/>
            <person name="Macchietto M."/>
            <person name="Kono T."/>
            <person name="Duquette J."/>
            <person name="Shao M."/>
        </authorList>
    </citation>
    <scope>NUCLEOTIDE SEQUENCE</scope>
    <source>
        <tissue evidence="2">Fresh leaf tissue</tissue>
    </source>
</reference>
<accession>A0A8J5T8E0</accession>
<organism evidence="2 3">
    <name type="scientific">Zizania palustris</name>
    <name type="common">Northern wild rice</name>
    <dbReference type="NCBI Taxonomy" id="103762"/>
    <lineage>
        <taxon>Eukaryota</taxon>
        <taxon>Viridiplantae</taxon>
        <taxon>Streptophyta</taxon>
        <taxon>Embryophyta</taxon>
        <taxon>Tracheophyta</taxon>
        <taxon>Spermatophyta</taxon>
        <taxon>Magnoliopsida</taxon>
        <taxon>Liliopsida</taxon>
        <taxon>Poales</taxon>
        <taxon>Poaceae</taxon>
        <taxon>BOP clade</taxon>
        <taxon>Oryzoideae</taxon>
        <taxon>Oryzeae</taxon>
        <taxon>Zizaniinae</taxon>
        <taxon>Zizania</taxon>
    </lineage>
</organism>
<evidence type="ECO:0000256" key="1">
    <source>
        <dbReference type="SAM" id="MobiDB-lite"/>
    </source>
</evidence>
<proteinExistence type="predicted"/>
<comment type="caution">
    <text evidence="2">The sequence shown here is derived from an EMBL/GenBank/DDBJ whole genome shotgun (WGS) entry which is preliminary data.</text>
</comment>
<dbReference type="EMBL" id="JAAALK010000283">
    <property type="protein sequence ID" value="KAG8075143.1"/>
    <property type="molecule type" value="Genomic_DNA"/>
</dbReference>
<feature type="compositionally biased region" description="Gly residues" evidence="1">
    <location>
        <begin position="147"/>
        <end position="157"/>
    </location>
</feature>
<feature type="compositionally biased region" description="Basic and acidic residues" evidence="1">
    <location>
        <begin position="18"/>
        <end position="31"/>
    </location>
</feature>